<evidence type="ECO:0000313" key="2">
    <source>
        <dbReference type="Proteomes" id="UP001163846"/>
    </source>
</evidence>
<protein>
    <submittedName>
        <fullName evidence="1">Uncharacterized protein</fullName>
    </submittedName>
</protein>
<sequence>MECPKGLLRLPDNIIAEILKYSLSYATLFNTILASKAINRVFRAHPRSILHVVNYTEIGPSFPLSLRRLRYKAPVLDHENANSLLAQAVSSDVVSDPPMTMEERKEIRGMEDKVMQLENLFSFRYLDRRSVTSKFTPDESWRFRRALHHITLYTLEFPLSRYPYVDEKDRGTMNELHQQVAQEKQRRVTFLSGLGAEEMLEISAVLFFLEELGIYVFSHTSLYRHGLRALLVAAGPEVMLACHYTMSDIPLLERIPDLERMASYHPLLEWYIWGPLLKILQDREIKADADSDDFPWSFISNRITEANAHCHRCKDHLLFDVWTQTTWTPLALQYRRAGRAVRAYSTIDMILSLKERLNHNGFEHRYLRKFIEEYPGDDYLTKILNDIYDCGLKLEAYASWTKDDLLCEDCFDEFLREHLHIWLRYHINLSEGGSLENSRKDCEYGYRCDFQGEYNTKPKKPSLDDLIQEHQKTFNHLCAPTRQDPQNSRLVIEEYCLANERTLNDLEI</sequence>
<proteinExistence type="predicted"/>
<accession>A0AA38NXJ3</accession>
<name>A0AA38NXJ3_9AGAR</name>
<dbReference type="Proteomes" id="UP001163846">
    <property type="component" value="Unassembled WGS sequence"/>
</dbReference>
<comment type="caution">
    <text evidence="1">The sequence shown here is derived from an EMBL/GenBank/DDBJ whole genome shotgun (WGS) entry which is preliminary data.</text>
</comment>
<dbReference type="AlphaFoldDB" id="A0AA38NXJ3"/>
<gene>
    <name evidence="1" type="ORF">F5878DRAFT_16207</name>
</gene>
<organism evidence="1 2">
    <name type="scientific">Lentinula raphanica</name>
    <dbReference type="NCBI Taxonomy" id="153919"/>
    <lineage>
        <taxon>Eukaryota</taxon>
        <taxon>Fungi</taxon>
        <taxon>Dikarya</taxon>
        <taxon>Basidiomycota</taxon>
        <taxon>Agaricomycotina</taxon>
        <taxon>Agaricomycetes</taxon>
        <taxon>Agaricomycetidae</taxon>
        <taxon>Agaricales</taxon>
        <taxon>Marasmiineae</taxon>
        <taxon>Omphalotaceae</taxon>
        <taxon>Lentinula</taxon>
    </lineage>
</organism>
<dbReference type="EMBL" id="MU807006">
    <property type="protein sequence ID" value="KAJ3832303.1"/>
    <property type="molecule type" value="Genomic_DNA"/>
</dbReference>
<reference evidence="1" key="1">
    <citation type="submission" date="2022-08" db="EMBL/GenBank/DDBJ databases">
        <authorList>
            <consortium name="DOE Joint Genome Institute"/>
            <person name="Min B."/>
            <person name="Riley R."/>
            <person name="Sierra-Patev S."/>
            <person name="Naranjo-Ortiz M."/>
            <person name="Looney B."/>
            <person name="Konkel Z."/>
            <person name="Slot J.C."/>
            <person name="Sakamoto Y."/>
            <person name="Steenwyk J.L."/>
            <person name="Rokas A."/>
            <person name="Carro J."/>
            <person name="Camarero S."/>
            <person name="Ferreira P."/>
            <person name="Molpeceres G."/>
            <person name="Ruiz-Duenas F.J."/>
            <person name="Serrano A."/>
            <person name="Henrissat B."/>
            <person name="Drula E."/>
            <person name="Hughes K.W."/>
            <person name="Mata J.L."/>
            <person name="Ishikawa N.K."/>
            <person name="Vargas-Isla R."/>
            <person name="Ushijima S."/>
            <person name="Smith C.A."/>
            <person name="Ahrendt S."/>
            <person name="Andreopoulos W."/>
            <person name="He G."/>
            <person name="Labutti K."/>
            <person name="Lipzen A."/>
            <person name="Ng V."/>
            <person name="Sandor L."/>
            <person name="Barry K."/>
            <person name="Martinez A.T."/>
            <person name="Xiao Y."/>
            <person name="Gibbons J.G."/>
            <person name="Terashima K."/>
            <person name="Hibbett D.S."/>
            <person name="Grigoriev I.V."/>
        </authorList>
    </citation>
    <scope>NUCLEOTIDE SEQUENCE</scope>
    <source>
        <strain evidence="1">TFB9207</strain>
    </source>
</reference>
<evidence type="ECO:0000313" key="1">
    <source>
        <dbReference type="EMBL" id="KAJ3832303.1"/>
    </source>
</evidence>
<keyword evidence="2" id="KW-1185">Reference proteome</keyword>